<keyword evidence="2" id="KW-1185">Reference proteome</keyword>
<protein>
    <submittedName>
        <fullName evidence="1">Mariner Mos1 transposase</fullName>
    </submittedName>
</protein>
<sequence>MRFYRWAKPDLYCQKLMRLKEEVEKKRLESKDRKGVIFHHDNARPHTLLDTQQILREFGWEVLTQALHSSDLAPSEFHLFRPVLCHNTDILSLLATNGPSYNSSIISPPQNQRRRLENRLQPSPRSFAADSGIITGYGAALFAQPALGEQ</sequence>
<dbReference type="InterPro" id="IPR036397">
    <property type="entry name" value="RNaseH_sf"/>
</dbReference>
<dbReference type="GO" id="GO:0035861">
    <property type="term" value="C:site of double-strand break"/>
    <property type="evidence" value="ECO:0007669"/>
    <property type="project" value="TreeGrafter"/>
</dbReference>
<dbReference type="STRING" id="151549.A0A4C2A900"/>
<dbReference type="GO" id="GO:0044774">
    <property type="term" value="P:mitotic DNA integrity checkpoint signaling"/>
    <property type="evidence" value="ECO:0007669"/>
    <property type="project" value="TreeGrafter"/>
</dbReference>
<dbReference type="GO" id="GO:0003697">
    <property type="term" value="F:single-stranded DNA binding"/>
    <property type="evidence" value="ECO:0007669"/>
    <property type="project" value="TreeGrafter"/>
</dbReference>
<evidence type="ECO:0000313" key="1">
    <source>
        <dbReference type="EMBL" id="GBP95367.1"/>
    </source>
</evidence>
<dbReference type="OrthoDB" id="616263at2759"/>
<dbReference type="PANTHER" id="PTHR46060">
    <property type="entry name" value="MARINER MOS1 TRANSPOSASE-LIKE PROTEIN"/>
    <property type="match status" value="1"/>
</dbReference>
<name>A0A4C2A900_EUMVA</name>
<dbReference type="GO" id="GO:0003690">
    <property type="term" value="F:double-stranded DNA binding"/>
    <property type="evidence" value="ECO:0007669"/>
    <property type="project" value="TreeGrafter"/>
</dbReference>
<dbReference type="AlphaFoldDB" id="A0A4C2A900"/>
<dbReference type="GO" id="GO:0046975">
    <property type="term" value="F:histone H3K36 methyltransferase activity"/>
    <property type="evidence" value="ECO:0007669"/>
    <property type="project" value="TreeGrafter"/>
</dbReference>
<dbReference type="GO" id="GO:0042800">
    <property type="term" value="F:histone H3K4 methyltransferase activity"/>
    <property type="evidence" value="ECO:0007669"/>
    <property type="project" value="TreeGrafter"/>
</dbReference>
<dbReference type="GO" id="GO:0000014">
    <property type="term" value="F:single-stranded DNA endodeoxyribonuclease activity"/>
    <property type="evidence" value="ECO:0007669"/>
    <property type="project" value="TreeGrafter"/>
</dbReference>
<reference evidence="1 2" key="1">
    <citation type="journal article" date="2019" name="Commun. Biol.">
        <title>The bagworm genome reveals a unique fibroin gene that provides high tensile strength.</title>
        <authorList>
            <person name="Kono N."/>
            <person name="Nakamura H."/>
            <person name="Ohtoshi R."/>
            <person name="Tomita M."/>
            <person name="Numata K."/>
            <person name="Arakawa K."/>
        </authorList>
    </citation>
    <scope>NUCLEOTIDE SEQUENCE [LARGE SCALE GENOMIC DNA]</scope>
</reference>
<dbReference type="InterPro" id="IPR052709">
    <property type="entry name" value="Transposase-MT_Hybrid"/>
</dbReference>
<dbReference type="GO" id="GO:0005634">
    <property type="term" value="C:nucleus"/>
    <property type="evidence" value="ECO:0007669"/>
    <property type="project" value="TreeGrafter"/>
</dbReference>
<organism evidence="1 2">
    <name type="scientific">Eumeta variegata</name>
    <name type="common">Bagworm moth</name>
    <name type="synonym">Eumeta japonica</name>
    <dbReference type="NCBI Taxonomy" id="151549"/>
    <lineage>
        <taxon>Eukaryota</taxon>
        <taxon>Metazoa</taxon>
        <taxon>Ecdysozoa</taxon>
        <taxon>Arthropoda</taxon>
        <taxon>Hexapoda</taxon>
        <taxon>Insecta</taxon>
        <taxon>Pterygota</taxon>
        <taxon>Neoptera</taxon>
        <taxon>Endopterygota</taxon>
        <taxon>Lepidoptera</taxon>
        <taxon>Glossata</taxon>
        <taxon>Ditrysia</taxon>
        <taxon>Tineoidea</taxon>
        <taxon>Psychidae</taxon>
        <taxon>Oiketicinae</taxon>
        <taxon>Eumeta</taxon>
    </lineage>
</organism>
<proteinExistence type="predicted"/>
<dbReference type="GO" id="GO:0000729">
    <property type="term" value="P:DNA double-strand break processing"/>
    <property type="evidence" value="ECO:0007669"/>
    <property type="project" value="TreeGrafter"/>
</dbReference>
<dbReference type="GO" id="GO:0000793">
    <property type="term" value="C:condensed chromosome"/>
    <property type="evidence" value="ECO:0007669"/>
    <property type="project" value="TreeGrafter"/>
</dbReference>
<dbReference type="Gene3D" id="3.30.420.10">
    <property type="entry name" value="Ribonuclease H-like superfamily/Ribonuclease H"/>
    <property type="match status" value="1"/>
</dbReference>
<dbReference type="EMBL" id="BGZK01002618">
    <property type="protein sequence ID" value="GBP95367.1"/>
    <property type="molecule type" value="Genomic_DNA"/>
</dbReference>
<dbReference type="GO" id="GO:0015074">
    <property type="term" value="P:DNA integration"/>
    <property type="evidence" value="ECO:0007669"/>
    <property type="project" value="TreeGrafter"/>
</dbReference>
<gene>
    <name evidence="1" type="ORF">EVAR_67610_1</name>
</gene>
<evidence type="ECO:0000313" key="2">
    <source>
        <dbReference type="Proteomes" id="UP000299102"/>
    </source>
</evidence>
<accession>A0A4C2A900</accession>
<comment type="caution">
    <text evidence="1">The sequence shown here is derived from an EMBL/GenBank/DDBJ whole genome shotgun (WGS) entry which is preliminary data.</text>
</comment>
<dbReference type="GO" id="GO:0044547">
    <property type="term" value="F:DNA topoisomerase binding"/>
    <property type="evidence" value="ECO:0007669"/>
    <property type="project" value="TreeGrafter"/>
</dbReference>
<dbReference type="GO" id="GO:0031297">
    <property type="term" value="P:replication fork processing"/>
    <property type="evidence" value="ECO:0007669"/>
    <property type="project" value="TreeGrafter"/>
</dbReference>
<dbReference type="Proteomes" id="UP000299102">
    <property type="component" value="Unassembled WGS sequence"/>
</dbReference>
<dbReference type="PANTHER" id="PTHR46060:SF2">
    <property type="entry name" value="HISTONE-LYSINE N-METHYLTRANSFERASE SETMAR"/>
    <property type="match status" value="1"/>
</dbReference>
<dbReference type="GO" id="GO:0006303">
    <property type="term" value="P:double-strand break repair via nonhomologous end joining"/>
    <property type="evidence" value="ECO:0007669"/>
    <property type="project" value="TreeGrafter"/>
</dbReference>